<evidence type="ECO:0000313" key="3">
    <source>
        <dbReference type="Proteomes" id="UP000242219"/>
    </source>
</evidence>
<dbReference type="InterPro" id="IPR029068">
    <property type="entry name" value="Glyas_Bleomycin-R_OHBP_Dase"/>
</dbReference>
<keyword evidence="3" id="KW-1185">Reference proteome</keyword>
<dbReference type="RefSeq" id="WP_070065998.1">
    <property type="nucleotide sequence ID" value="NZ_MJUW02000019.1"/>
</dbReference>
<dbReference type="PANTHER" id="PTHR33993:SF1">
    <property type="entry name" value="GLYOXALASE FAMILY PROTEIN"/>
    <property type="match status" value="1"/>
</dbReference>
<dbReference type="PANTHER" id="PTHR33993">
    <property type="entry name" value="GLYOXALASE-RELATED"/>
    <property type="match status" value="1"/>
</dbReference>
<name>A0A1V6M317_9BACT</name>
<dbReference type="Gene3D" id="3.10.180.10">
    <property type="entry name" value="2,3-Dihydroxybiphenyl 1,2-Dioxygenase, domain 1"/>
    <property type="match status" value="1"/>
</dbReference>
<evidence type="ECO:0000313" key="2">
    <source>
        <dbReference type="EMBL" id="OQD46775.1"/>
    </source>
</evidence>
<dbReference type="GO" id="GO:0051213">
    <property type="term" value="F:dioxygenase activity"/>
    <property type="evidence" value="ECO:0007669"/>
    <property type="project" value="UniProtKB-KW"/>
</dbReference>
<sequence>MENRKDNHINFVEFPAKDVLGLSQSKRFFSEAFGWSYQDWGDDYADTNSGGLGSGFNADPTHRPIQPLVVLFSSNLEATRDKVLGAGGLITRDIFSFPGGRRFHFKEPGGNELAVWSDK</sequence>
<dbReference type="SUPFAM" id="SSF54593">
    <property type="entry name" value="Glyoxalase/Bleomycin resistance protein/Dihydroxybiphenyl dioxygenase"/>
    <property type="match status" value="1"/>
</dbReference>
<gene>
    <name evidence="2" type="ORF">BIY37_01065</name>
</gene>
<dbReference type="Proteomes" id="UP000242219">
    <property type="component" value="Unassembled WGS sequence"/>
</dbReference>
<protein>
    <submittedName>
        <fullName evidence="2">Glyoxalase/bleomycin resistance/extradiol dioxygenase family protein</fullName>
    </submittedName>
</protein>
<evidence type="ECO:0000259" key="1">
    <source>
        <dbReference type="Pfam" id="PF00903"/>
    </source>
</evidence>
<dbReference type="EMBL" id="MJUW02000019">
    <property type="protein sequence ID" value="OQD46775.1"/>
    <property type="molecule type" value="Genomic_DNA"/>
</dbReference>
<comment type="caution">
    <text evidence="2">The sequence shown here is derived from an EMBL/GenBank/DDBJ whole genome shotgun (WGS) entry which is preliminary data.</text>
</comment>
<keyword evidence="2" id="KW-0560">Oxidoreductase</keyword>
<accession>A0A1V6M317</accession>
<dbReference type="InterPro" id="IPR052164">
    <property type="entry name" value="Anthracycline_SecMetBiosynth"/>
</dbReference>
<proteinExistence type="predicted"/>
<feature type="domain" description="Glyoxalase/fosfomycin resistance/dioxygenase" evidence="1">
    <location>
        <begin position="22"/>
        <end position="114"/>
    </location>
</feature>
<dbReference type="InterPro" id="IPR004360">
    <property type="entry name" value="Glyas_Fos-R_dOase_dom"/>
</dbReference>
<organism evidence="2 3">
    <name type="scientific">Candidatus Brocadia sapporoensis</name>
    <dbReference type="NCBI Taxonomy" id="392547"/>
    <lineage>
        <taxon>Bacteria</taxon>
        <taxon>Pseudomonadati</taxon>
        <taxon>Planctomycetota</taxon>
        <taxon>Candidatus Brocadiia</taxon>
        <taxon>Candidatus Brocadiales</taxon>
        <taxon>Candidatus Brocadiaceae</taxon>
        <taxon>Candidatus Brocadia</taxon>
    </lineage>
</organism>
<keyword evidence="2" id="KW-0223">Dioxygenase</keyword>
<reference evidence="2 3" key="1">
    <citation type="journal article" date="2016" name="Genome Announc.">
        <title>Draft Genome Sequence of the Anaerobic Ammonium-Oxidizing Bacterium 'Candidatus Brocadia sp. 40'.</title>
        <authorList>
            <person name="Ali M."/>
            <person name="Haroon M.F."/>
            <person name="Narita Y."/>
            <person name="Zhang L."/>
            <person name="Rangel Shaw D."/>
            <person name="Okabe S."/>
            <person name="Saikaly P.E."/>
        </authorList>
    </citation>
    <scope>NUCLEOTIDE SEQUENCE [LARGE SCALE GENOMIC DNA]</scope>
    <source>
        <strain evidence="2 3">40</strain>
    </source>
</reference>
<dbReference type="AlphaFoldDB" id="A0A1V6M317"/>
<dbReference type="Pfam" id="PF00903">
    <property type="entry name" value="Glyoxalase"/>
    <property type="match status" value="1"/>
</dbReference>